<dbReference type="EMBL" id="RIBP01000004">
    <property type="protein sequence ID" value="TRZ38007.1"/>
    <property type="molecule type" value="Genomic_DNA"/>
</dbReference>
<feature type="domain" description="HTH-type transcriptional regulator MT1864/Rv1816-like C-terminal" evidence="5">
    <location>
        <begin position="84"/>
        <end position="179"/>
    </location>
</feature>
<comment type="caution">
    <text evidence="6">The sequence shown here is derived from an EMBL/GenBank/DDBJ whole genome shotgun (WGS) entry which is preliminary data.</text>
</comment>
<dbReference type="Gene3D" id="1.10.10.60">
    <property type="entry name" value="Homeodomain-like"/>
    <property type="match status" value="1"/>
</dbReference>
<dbReference type="SUPFAM" id="SSF48498">
    <property type="entry name" value="Tetracyclin repressor-like, C-terminal domain"/>
    <property type="match status" value="1"/>
</dbReference>
<protein>
    <submittedName>
        <fullName evidence="6">TetR/AcrR family transcriptional regulator</fullName>
    </submittedName>
</protein>
<dbReference type="AlphaFoldDB" id="A0A553SM14"/>
<dbReference type="Gene3D" id="1.10.357.10">
    <property type="entry name" value="Tetracycline Repressor, domain 2"/>
    <property type="match status" value="1"/>
</dbReference>
<evidence type="ECO:0000256" key="3">
    <source>
        <dbReference type="ARBA" id="ARBA00023163"/>
    </source>
</evidence>
<dbReference type="GO" id="GO:0003677">
    <property type="term" value="F:DNA binding"/>
    <property type="evidence" value="ECO:0007669"/>
    <property type="project" value="UniProtKB-KW"/>
</dbReference>
<keyword evidence="2" id="KW-0238">DNA-binding</keyword>
<dbReference type="RefSeq" id="WP_185766282.1">
    <property type="nucleotide sequence ID" value="NZ_RIBP01000004.1"/>
</dbReference>
<dbReference type="InterPro" id="IPR025996">
    <property type="entry name" value="MT1864/Rv1816-like_C"/>
</dbReference>
<reference evidence="7" key="1">
    <citation type="submission" date="2018-10" db="EMBL/GenBank/DDBJ databases">
        <title>FDA dAtabase for Regulatory Grade micrObial Sequences (FDA-ARGOS): Supporting development and validation of Infectious Disease Dx tests.</title>
        <authorList>
            <person name="Minogue T."/>
            <person name="Wolcott M."/>
            <person name="Wasieloski L."/>
            <person name="Aguilar W."/>
            <person name="Moore D."/>
            <person name="Tallon L."/>
            <person name="Sadzewicz L."/>
            <person name="Sengamalay N."/>
            <person name="Ott S."/>
            <person name="Godinez A."/>
            <person name="Nagaraj S."/>
            <person name="Vavikolanu K."/>
            <person name="Vyas G."/>
            <person name="Nadendla S."/>
            <person name="George J."/>
            <person name="Sichtig H."/>
        </authorList>
    </citation>
    <scope>NUCLEOTIDE SEQUENCE [LARGE SCALE GENOMIC DNA]</scope>
    <source>
        <strain evidence="7">FDAARGOS_343</strain>
    </source>
</reference>
<dbReference type="SUPFAM" id="SSF46689">
    <property type="entry name" value="Homeodomain-like"/>
    <property type="match status" value="1"/>
</dbReference>
<evidence type="ECO:0000256" key="2">
    <source>
        <dbReference type="ARBA" id="ARBA00023125"/>
    </source>
</evidence>
<evidence type="ECO:0000313" key="7">
    <source>
        <dbReference type="Proteomes" id="UP000319837"/>
    </source>
</evidence>
<dbReference type="Pfam" id="PF00440">
    <property type="entry name" value="TetR_N"/>
    <property type="match status" value="1"/>
</dbReference>
<dbReference type="InterPro" id="IPR001647">
    <property type="entry name" value="HTH_TetR"/>
</dbReference>
<evidence type="ECO:0000259" key="4">
    <source>
        <dbReference type="Pfam" id="PF00440"/>
    </source>
</evidence>
<dbReference type="Pfam" id="PF13305">
    <property type="entry name" value="TetR_C_33"/>
    <property type="match status" value="1"/>
</dbReference>
<dbReference type="InterPro" id="IPR009057">
    <property type="entry name" value="Homeodomain-like_sf"/>
</dbReference>
<feature type="domain" description="HTH tetR-type" evidence="4">
    <location>
        <begin position="12"/>
        <end position="47"/>
    </location>
</feature>
<dbReference type="InterPro" id="IPR036271">
    <property type="entry name" value="Tet_transcr_reg_TetR-rel_C_sf"/>
</dbReference>
<accession>A0A553SM14</accession>
<evidence type="ECO:0000256" key="1">
    <source>
        <dbReference type="ARBA" id="ARBA00023015"/>
    </source>
</evidence>
<evidence type="ECO:0000313" key="6">
    <source>
        <dbReference type="EMBL" id="TRZ38007.1"/>
    </source>
</evidence>
<proteinExistence type="predicted"/>
<name>A0A553SM14_NIACI</name>
<keyword evidence="1" id="KW-0805">Transcription regulation</keyword>
<evidence type="ECO:0000259" key="5">
    <source>
        <dbReference type="Pfam" id="PF13305"/>
    </source>
</evidence>
<sequence>MSPRPGLDLQLILETATKLADTHGLEAVTLATLAKTLHVKSPSLYNHVKGLQVLRVEMAKYGYKQLNDQLAEAAIGRTQDAAVHHLGKTYVSFVRRHPGLYEAMLRTPRAADEELAAIQSRSIQIVLQVMNEYKLGEEETLHAVRGLRSILHGFASLEQNGEFGLPLKLDVSLEMTLNAYLAGIKVNELS</sequence>
<dbReference type="Proteomes" id="UP000319837">
    <property type="component" value="Unassembled WGS sequence"/>
</dbReference>
<gene>
    <name evidence="6" type="ORF">CEQ21_21580</name>
</gene>
<organism evidence="6 7">
    <name type="scientific">Niallia circulans</name>
    <name type="common">Bacillus circulans</name>
    <dbReference type="NCBI Taxonomy" id="1397"/>
    <lineage>
        <taxon>Bacteria</taxon>
        <taxon>Bacillati</taxon>
        <taxon>Bacillota</taxon>
        <taxon>Bacilli</taxon>
        <taxon>Bacillales</taxon>
        <taxon>Bacillaceae</taxon>
        <taxon>Niallia</taxon>
    </lineage>
</organism>
<keyword evidence="3" id="KW-0804">Transcription</keyword>